<dbReference type="SUPFAM" id="SSF53448">
    <property type="entry name" value="Nucleotide-diphospho-sugar transferases"/>
    <property type="match status" value="1"/>
</dbReference>
<feature type="domain" description="Glycosyltransferase 2-like" evidence="5">
    <location>
        <begin position="49"/>
        <end position="200"/>
    </location>
</feature>
<organism evidence="6 7">
    <name type="scientific">Dyella japonica A8</name>
    <dbReference type="NCBI Taxonomy" id="1217721"/>
    <lineage>
        <taxon>Bacteria</taxon>
        <taxon>Pseudomonadati</taxon>
        <taxon>Pseudomonadota</taxon>
        <taxon>Gammaproteobacteria</taxon>
        <taxon>Lysobacterales</taxon>
        <taxon>Rhodanobacteraceae</taxon>
        <taxon>Dyella</taxon>
    </lineage>
</organism>
<dbReference type="PANTHER" id="PTHR43630:SF1">
    <property type="entry name" value="POLY-BETA-1,6-N-ACETYL-D-GLUCOSAMINE SYNTHASE"/>
    <property type="match status" value="1"/>
</dbReference>
<evidence type="ECO:0000256" key="4">
    <source>
        <dbReference type="SAM" id="Phobius"/>
    </source>
</evidence>
<protein>
    <submittedName>
        <fullName evidence="6">Family 2 glycosyl transferase</fullName>
    </submittedName>
</protein>
<dbReference type="CDD" id="cd06439">
    <property type="entry name" value="CESA_like_1"/>
    <property type="match status" value="1"/>
</dbReference>
<keyword evidence="7" id="KW-1185">Reference proteome</keyword>
<dbReference type="AlphaFoldDB" id="A0A075K240"/>
<gene>
    <name evidence="6" type="ORF">HY57_14685</name>
</gene>
<dbReference type="InterPro" id="IPR029044">
    <property type="entry name" value="Nucleotide-diphossugar_trans"/>
</dbReference>
<sequence>MTTMASLVCRASFWLLFYIFVGYPLIAWLCGKVMHRPVRKQPILPTVTIVIVVRDGVRHIRSKLKNLRALDYPADYIEIIVACDGCKDRTAALVRHSHDARVRVMEFPVSRGKALCLNDAVATARGEILLMTDVQHKLSPLALRELVGNLGDPRVGAVSGSLELENVNSTFGHGVSAYWHYEKFIRHQESRCGSSIGVCAALYAVRSELFRPLPPDTLLDDVLVPMDVAATGRRVVFEPRAIAWGETAQAPLDEQPRRLRAMVGCFQLMDVAPWLLSPARNPLWFQFMSHKMLRLIAPWLLLSLLLSCAYLARHQLAYGAVLAGLLACIGLVAIERARPNAGRWLPVRLMVAFFYLNLYAAQASIAYARGRGENLW</sequence>
<dbReference type="KEGG" id="dja:HY57_14685"/>
<evidence type="ECO:0000256" key="1">
    <source>
        <dbReference type="ARBA" id="ARBA00006739"/>
    </source>
</evidence>
<evidence type="ECO:0000313" key="6">
    <source>
        <dbReference type="EMBL" id="AIF48396.1"/>
    </source>
</evidence>
<dbReference type="PANTHER" id="PTHR43630">
    <property type="entry name" value="POLY-BETA-1,6-N-ACETYL-D-GLUCOSAMINE SYNTHASE"/>
    <property type="match status" value="1"/>
</dbReference>
<dbReference type="InterPro" id="IPR001173">
    <property type="entry name" value="Glyco_trans_2-like"/>
</dbReference>
<dbReference type="Pfam" id="PF00535">
    <property type="entry name" value="Glycos_transf_2"/>
    <property type="match status" value="1"/>
</dbReference>
<dbReference type="RefSeq" id="WP_026033975.1">
    <property type="nucleotide sequence ID" value="NZ_ALOY01000159.1"/>
</dbReference>
<feature type="transmembrane region" description="Helical" evidence="4">
    <location>
        <begin position="292"/>
        <end position="312"/>
    </location>
</feature>
<evidence type="ECO:0000256" key="3">
    <source>
        <dbReference type="ARBA" id="ARBA00022679"/>
    </source>
</evidence>
<keyword evidence="4" id="KW-0812">Transmembrane</keyword>
<dbReference type="EMBL" id="CP008884">
    <property type="protein sequence ID" value="AIF48396.1"/>
    <property type="molecule type" value="Genomic_DNA"/>
</dbReference>
<keyword evidence="3 6" id="KW-0808">Transferase</keyword>
<dbReference type="STRING" id="1217721.HY57_14685"/>
<dbReference type="PATRIC" id="fig|1217721.7.peg.3014"/>
<name>A0A075K240_9GAMM</name>
<accession>A0A075K240</accession>
<evidence type="ECO:0000259" key="5">
    <source>
        <dbReference type="Pfam" id="PF00535"/>
    </source>
</evidence>
<dbReference type="HOGENOM" id="CLU_046109_0_0_6"/>
<evidence type="ECO:0000313" key="7">
    <source>
        <dbReference type="Proteomes" id="UP000027987"/>
    </source>
</evidence>
<reference evidence="6 7" key="1">
    <citation type="submission" date="2014-07" db="EMBL/GenBank/DDBJ databases">
        <title>Complete Genome Sequence of Dyella japonica Strain A8 Isolated from Malaysian Tropical Soil.</title>
        <authorList>
            <person name="Hui R.K.H."/>
            <person name="Chen J.-W."/>
            <person name="Chan K.-G."/>
            <person name="Leung F.C.C."/>
        </authorList>
    </citation>
    <scope>NUCLEOTIDE SEQUENCE [LARGE SCALE GENOMIC DNA]</scope>
    <source>
        <strain evidence="6 7">A8</strain>
    </source>
</reference>
<keyword evidence="4" id="KW-0472">Membrane</keyword>
<feature type="transmembrane region" description="Helical" evidence="4">
    <location>
        <begin position="349"/>
        <end position="368"/>
    </location>
</feature>
<comment type="similarity">
    <text evidence="1">Belongs to the glycosyltransferase 2 family.</text>
</comment>
<dbReference type="GO" id="GO:0016757">
    <property type="term" value="F:glycosyltransferase activity"/>
    <property type="evidence" value="ECO:0007669"/>
    <property type="project" value="UniProtKB-KW"/>
</dbReference>
<keyword evidence="4" id="KW-1133">Transmembrane helix</keyword>
<dbReference type="Proteomes" id="UP000027987">
    <property type="component" value="Chromosome"/>
</dbReference>
<keyword evidence="2" id="KW-0328">Glycosyltransferase</keyword>
<dbReference type="Gene3D" id="3.90.550.10">
    <property type="entry name" value="Spore Coat Polysaccharide Biosynthesis Protein SpsA, Chain A"/>
    <property type="match status" value="1"/>
</dbReference>
<proteinExistence type="inferred from homology"/>
<feature type="transmembrane region" description="Helical" evidence="4">
    <location>
        <begin position="12"/>
        <end position="31"/>
    </location>
</feature>
<evidence type="ECO:0000256" key="2">
    <source>
        <dbReference type="ARBA" id="ARBA00022676"/>
    </source>
</evidence>
<feature type="transmembrane region" description="Helical" evidence="4">
    <location>
        <begin position="318"/>
        <end position="337"/>
    </location>
</feature>